<accession>A0A0U3CEA4</accession>
<dbReference type="SUPFAM" id="SSF144206">
    <property type="entry name" value="NOB1 zinc finger-like"/>
    <property type="match status" value="1"/>
</dbReference>
<reference evidence="3 4" key="1">
    <citation type="submission" date="2015-04" db="EMBL/GenBank/DDBJ databases">
        <title>The complete genome sequence of the rumen methanogen Methanobrevibacter millerae SM9.</title>
        <authorList>
            <person name="Leahy S.C."/>
            <person name="Kelly W.J."/>
            <person name="Pacheco D.M."/>
            <person name="Li D."/>
            <person name="Altermann E."/>
            <person name="Attwood G.T."/>
        </authorList>
    </citation>
    <scope>NUCLEOTIDE SEQUENCE [LARGE SCALE GENOMIC DNA]</scope>
    <source>
        <strain evidence="3 4">SM9</strain>
    </source>
</reference>
<feature type="domain" description="EF-hand" evidence="2">
    <location>
        <begin position="209"/>
        <end position="244"/>
    </location>
</feature>
<organism evidence="3 4">
    <name type="scientific">Methanobrevibacter millerae</name>
    <dbReference type="NCBI Taxonomy" id="230361"/>
    <lineage>
        <taxon>Archaea</taxon>
        <taxon>Methanobacteriati</taxon>
        <taxon>Methanobacteriota</taxon>
        <taxon>Methanomada group</taxon>
        <taxon>Methanobacteria</taxon>
        <taxon>Methanobacteriales</taxon>
        <taxon>Methanobacteriaceae</taxon>
        <taxon>Methanobrevibacter</taxon>
    </lineage>
</organism>
<dbReference type="PATRIC" id="fig|230361.4.peg.367"/>
<dbReference type="EMBL" id="CP011266">
    <property type="protein sequence ID" value="ALT68155.1"/>
    <property type="molecule type" value="Genomic_DNA"/>
</dbReference>
<dbReference type="PROSITE" id="PS00018">
    <property type="entry name" value="EF_HAND_1"/>
    <property type="match status" value="1"/>
</dbReference>
<keyword evidence="1" id="KW-0472">Membrane</keyword>
<evidence type="ECO:0000259" key="2">
    <source>
        <dbReference type="PROSITE" id="PS50222"/>
    </source>
</evidence>
<dbReference type="GeneID" id="26735327"/>
<keyword evidence="1" id="KW-0812">Transmembrane</keyword>
<dbReference type="Gene3D" id="1.10.238.10">
    <property type="entry name" value="EF-hand"/>
    <property type="match status" value="1"/>
</dbReference>
<dbReference type="KEGG" id="mmil:sm9_0353"/>
<dbReference type="SUPFAM" id="SSF47473">
    <property type="entry name" value="EF-hand"/>
    <property type="match status" value="1"/>
</dbReference>
<dbReference type="InterPro" id="IPR011992">
    <property type="entry name" value="EF-hand-dom_pair"/>
</dbReference>
<dbReference type="AlphaFoldDB" id="A0A0U3CEA4"/>
<dbReference type="InterPro" id="IPR002048">
    <property type="entry name" value="EF_hand_dom"/>
</dbReference>
<name>A0A0U3CEA4_9EURY</name>
<proteinExistence type="predicted"/>
<dbReference type="RefSeq" id="WP_083495805.1">
    <property type="nucleotide sequence ID" value="NZ_CP011266.1"/>
</dbReference>
<protein>
    <submittedName>
        <fullName evidence="3">Adhesin-like protein</fullName>
    </submittedName>
</protein>
<evidence type="ECO:0000313" key="4">
    <source>
        <dbReference type="Proteomes" id="UP000067738"/>
    </source>
</evidence>
<sequence>MSEYCSKCGEKLNDENESFCPNCGEKIPKKNNSSQKDNTKLIYGLLIVVIILVISIAIITHGFGLFGEHTSINLITQSPISSSGEFTVQLMGNTQGVAGKTIEITFKNNQNTYTFNQATNSQGLSSITPNVEPGDYEVTCSFAGDENYAKSSATNKMTVESKVTEISSQVTSTRTEPDYQSFSYSHSFEDTDKNGDGYVYLSDMNIAHTPKNIQNKMFADSDSNGDGRLNHDEYYKFMYKLNYDKSSYGL</sequence>
<keyword evidence="4" id="KW-1185">Reference proteome</keyword>
<dbReference type="GO" id="GO:0005509">
    <property type="term" value="F:calcium ion binding"/>
    <property type="evidence" value="ECO:0007669"/>
    <property type="project" value="InterPro"/>
</dbReference>
<keyword evidence="1" id="KW-1133">Transmembrane helix</keyword>
<feature type="transmembrane region" description="Helical" evidence="1">
    <location>
        <begin position="41"/>
        <end position="66"/>
    </location>
</feature>
<dbReference type="PROSITE" id="PS50222">
    <property type="entry name" value="EF_HAND_2"/>
    <property type="match status" value="1"/>
</dbReference>
<dbReference type="InterPro" id="IPR036283">
    <property type="entry name" value="NOB1_Zf-like_sf"/>
</dbReference>
<dbReference type="InterPro" id="IPR018247">
    <property type="entry name" value="EF_Hand_1_Ca_BS"/>
</dbReference>
<evidence type="ECO:0000313" key="3">
    <source>
        <dbReference type="EMBL" id="ALT68155.1"/>
    </source>
</evidence>
<gene>
    <name evidence="3" type="ORF">sm9_0353</name>
</gene>
<evidence type="ECO:0000256" key="1">
    <source>
        <dbReference type="SAM" id="Phobius"/>
    </source>
</evidence>
<dbReference type="Proteomes" id="UP000067738">
    <property type="component" value="Chromosome"/>
</dbReference>